<reference evidence="2 3" key="1">
    <citation type="submission" date="2016-07" db="EMBL/GenBank/DDBJ databases">
        <title>Caryophanon latum genome sequencing.</title>
        <authorList>
            <person name="Verma A."/>
            <person name="Pal Y."/>
            <person name="Krishnamurthi S."/>
        </authorList>
    </citation>
    <scope>NUCLEOTIDE SEQUENCE [LARGE SCALE GENOMIC DNA]</scope>
    <source>
        <strain evidence="2 3">DSM 14151</strain>
    </source>
</reference>
<dbReference type="RefSeq" id="WP_066463918.1">
    <property type="nucleotide sequence ID" value="NZ_MATO01000032.1"/>
</dbReference>
<dbReference type="Pfam" id="PF01381">
    <property type="entry name" value="HTH_3"/>
    <property type="match status" value="1"/>
</dbReference>
<dbReference type="AlphaFoldDB" id="A0A1C0YUX1"/>
<dbReference type="Proteomes" id="UP000093482">
    <property type="component" value="Unassembled WGS sequence"/>
</dbReference>
<comment type="caution">
    <text evidence="2">The sequence shown here is derived from an EMBL/GenBank/DDBJ whole genome shotgun (WGS) entry which is preliminary data.</text>
</comment>
<dbReference type="InterPro" id="IPR001387">
    <property type="entry name" value="Cro/C1-type_HTH"/>
</dbReference>
<dbReference type="GO" id="GO:0003677">
    <property type="term" value="F:DNA binding"/>
    <property type="evidence" value="ECO:0007669"/>
    <property type="project" value="InterPro"/>
</dbReference>
<feature type="domain" description="HTH cro/C1-type" evidence="1">
    <location>
        <begin position="9"/>
        <end position="63"/>
    </location>
</feature>
<dbReference type="EMBL" id="MATO01000032">
    <property type="protein sequence ID" value="OCS90970.1"/>
    <property type="molecule type" value="Genomic_DNA"/>
</dbReference>
<organism evidence="2 3">
    <name type="scientific">Caryophanon latum</name>
    <dbReference type="NCBI Taxonomy" id="33977"/>
    <lineage>
        <taxon>Bacteria</taxon>
        <taxon>Bacillati</taxon>
        <taxon>Bacillota</taxon>
        <taxon>Bacilli</taxon>
        <taxon>Bacillales</taxon>
        <taxon>Caryophanaceae</taxon>
        <taxon>Caryophanon</taxon>
    </lineage>
</organism>
<name>A0A1C0YUX1_9BACL</name>
<protein>
    <recommendedName>
        <fullName evidence="1">HTH cro/C1-type domain-containing protein</fullName>
    </recommendedName>
</protein>
<proteinExistence type="predicted"/>
<dbReference type="Gene3D" id="1.10.260.40">
    <property type="entry name" value="lambda repressor-like DNA-binding domains"/>
    <property type="match status" value="1"/>
</dbReference>
<dbReference type="InterPro" id="IPR010982">
    <property type="entry name" value="Lambda_DNA-bd_dom_sf"/>
</dbReference>
<evidence type="ECO:0000313" key="3">
    <source>
        <dbReference type="Proteomes" id="UP000093482"/>
    </source>
</evidence>
<dbReference type="PROSITE" id="PS50943">
    <property type="entry name" value="HTH_CROC1"/>
    <property type="match status" value="1"/>
</dbReference>
<dbReference type="SUPFAM" id="SSF47413">
    <property type="entry name" value="lambda repressor-like DNA-binding domains"/>
    <property type="match status" value="1"/>
</dbReference>
<dbReference type="CDD" id="cd00093">
    <property type="entry name" value="HTH_XRE"/>
    <property type="match status" value="1"/>
</dbReference>
<evidence type="ECO:0000259" key="1">
    <source>
        <dbReference type="PROSITE" id="PS50943"/>
    </source>
</evidence>
<dbReference type="SMART" id="SM00530">
    <property type="entry name" value="HTH_XRE"/>
    <property type="match status" value="1"/>
</dbReference>
<evidence type="ECO:0000313" key="2">
    <source>
        <dbReference type="EMBL" id="OCS90970.1"/>
    </source>
</evidence>
<gene>
    <name evidence="2" type="ORF">A6K76_10385</name>
</gene>
<accession>A0A1C0YUX1</accession>
<keyword evidence="3" id="KW-1185">Reference proteome</keyword>
<sequence length="114" mass="13158">MSNILAKNIKSIMTSKSMTQQHLAEKLGVSRSYVAMLINGERALTGNLLIEFSKALGVTPKELLYDPNLQNEDYIFYQRGSFESRAARLEYRKMIVEMDNYTRLKEQFDEGKIN</sequence>